<evidence type="ECO:0000259" key="1">
    <source>
        <dbReference type="Pfam" id="PF11695"/>
    </source>
</evidence>
<dbReference type="SUPFAM" id="SSF54909">
    <property type="entry name" value="Dimeric alpha+beta barrel"/>
    <property type="match status" value="1"/>
</dbReference>
<dbReference type="OrthoDB" id="1550774at2"/>
<protein>
    <recommendedName>
        <fullName evidence="1">DUF3291 domain-containing protein</fullName>
    </recommendedName>
</protein>
<gene>
    <name evidence="2" type="ORF">DS031_19290</name>
</gene>
<keyword evidence="3" id="KW-1185">Reference proteome</keyword>
<dbReference type="Proteomes" id="UP000253314">
    <property type="component" value="Unassembled WGS sequence"/>
</dbReference>
<comment type="caution">
    <text evidence="2">The sequence shown here is derived from an EMBL/GenBank/DDBJ whole genome shotgun (WGS) entry which is preliminary data.</text>
</comment>
<organism evidence="2 3">
    <name type="scientific">Bacillus taeanensis</name>
    <dbReference type="NCBI Taxonomy" id="273032"/>
    <lineage>
        <taxon>Bacteria</taxon>
        <taxon>Bacillati</taxon>
        <taxon>Bacillota</taxon>
        <taxon>Bacilli</taxon>
        <taxon>Bacillales</taxon>
        <taxon>Bacillaceae</taxon>
        <taxon>Bacillus</taxon>
    </lineage>
</organism>
<dbReference type="AlphaFoldDB" id="A0A366XPB8"/>
<name>A0A366XPB8_9BACI</name>
<dbReference type="InterPro" id="IPR011008">
    <property type="entry name" value="Dimeric_a/b-barrel"/>
</dbReference>
<proteinExistence type="predicted"/>
<feature type="domain" description="DUF3291" evidence="1">
    <location>
        <begin position="16"/>
        <end position="105"/>
    </location>
</feature>
<evidence type="ECO:0000313" key="3">
    <source>
        <dbReference type="Proteomes" id="UP000253314"/>
    </source>
</evidence>
<dbReference type="InterPro" id="IPR021708">
    <property type="entry name" value="DUF3291"/>
</dbReference>
<evidence type="ECO:0000313" key="2">
    <source>
        <dbReference type="EMBL" id="RBW67952.1"/>
    </source>
</evidence>
<accession>A0A366XPB8</accession>
<reference evidence="2 3" key="1">
    <citation type="submission" date="2018-07" db="EMBL/GenBank/DDBJ databases">
        <title>Lottiidibacillus patelloidae gen. nov., sp. nov., isolated from the intestinal tract of a marine limpet and the reclassification of B. taeanensis BH030017T, B. algicola KMM 3737T and B. hwajinpoensis SW-72T as genus Lottiidibacillus.</title>
        <authorList>
            <person name="Liu R."/>
            <person name="Huang Z."/>
        </authorList>
    </citation>
    <scope>NUCLEOTIDE SEQUENCE [LARGE SCALE GENOMIC DNA]</scope>
    <source>
        <strain evidence="2 3">BH030017</strain>
    </source>
</reference>
<dbReference type="Pfam" id="PF11695">
    <property type="entry name" value="DUF3291"/>
    <property type="match status" value="1"/>
</dbReference>
<dbReference type="RefSeq" id="WP_113807737.1">
    <property type="nucleotide sequence ID" value="NZ_QOCW01000027.1"/>
</dbReference>
<dbReference type="EMBL" id="QOCW01000027">
    <property type="protein sequence ID" value="RBW67952.1"/>
    <property type="molecule type" value="Genomic_DNA"/>
</dbReference>
<sequence>MFISVTRLHLRGKRKLPSFIWHTLQSMNQLKKAEGLTHSSFNKEGWLTYWTLTVWENKEDMKNYRNNGSHLKAMKIARKIADELESFHWEGETIPSWAESKERLHKNYVRTKNS</sequence>